<sequence>MLVRELRMGRAPCCDKANVKRGPWSLEEDTALKRYIEENGSGGNWIALPKKAGLRRCGKSCRLRWLNYLRPNIKHGCFTEEEDDLICSLYKKIGSRWSAIASKLPGRTDNHVKNHWNTKLKKRVMEEQASLFNTSYKPLPPPLEISQPRLQTVRSSTSINCQPISTPSWPELPSSDEGLNASMWNEADFGFLSGFDFESITDLLNSPRFEAVITSMWIDA</sequence>
<dbReference type="Pfam" id="PF00249">
    <property type="entry name" value="Myb_DNA-binding"/>
    <property type="match status" value="2"/>
</dbReference>
<dbReference type="PROSITE" id="PS50090">
    <property type="entry name" value="MYB_LIKE"/>
    <property type="match status" value="2"/>
</dbReference>
<dbReference type="SMART" id="SM00717">
    <property type="entry name" value="SANT"/>
    <property type="match status" value="2"/>
</dbReference>
<evidence type="ECO:0000313" key="9">
    <source>
        <dbReference type="EMBL" id="KAG0502454.1"/>
    </source>
</evidence>
<organism evidence="9 10">
    <name type="scientific">Vanilla planifolia</name>
    <name type="common">Vanilla</name>
    <dbReference type="NCBI Taxonomy" id="51239"/>
    <lineage>
        <taxon>Eukaryota</taxon>
        <taxon>Viridiplantae</taxon>
        <taxon>Streptophyta</taxon>
        <taxon>Embryophyta</taxon>
        <taxon>Tracheophyta</taxon>
        <taxon>Spermatophyta</taxon>
        <taxon>Magnoliopsida</taxon>
        <taxon>Liliopsida</taxon>
        <taxon>Asparagales</taxon>
        <taxon>Orchidaceae</taxon>
        <taxon>Vanilloideae</taxon>
        <taxon>Vanilleae</taxon>
        <taxon>Vanilla</taxon>
    </lineage>
</organism>
<dbReference type="InterPro" id="IPR017930">
    <property type="entry name" value="Myb_dom"/>
</dbReference>
<name>A0A835S6J0_VANPL</name>
<dbReference type="FunFam" id="1.10.10.60:FF:000015">
    <property type="entry name" value="Transcription factor RAX3"/>
    <property type="match status" value="1"/>
</dbReference>
<dbReference type="AlphaFoldDB" id="A0A835S6J0"/>
<protein>
    <submittedName>
        <fullName evidence="9">Uncharacterized protein</fullName>
    </submittedName>
</protein>
<dbReference type="CDD" id="cd00167">
    <property type="entry name" value="SANT"/>
    <property type="match status" value="2"/>
</dbReference>
<feature type="domain" description="Myb-like" evidence="7">
    <location>
        <begin position="70"/>
        <end position="120"/>
    </location>
</feature>
<evidence type="ECO:0000259" key="8">
    <source>
        <dbReference type="PROSITE" id="PS51294"/>
    </source>
</evidence>
<dbReference type="GO" id="GO:0003677">
    <property type="term" value="F:DNA binding"/>
    <property type="evidence" value="ECO:0007669"/>
    <property type="project" value="UniProtKB-KW"/>
</dbReference>
<keyword evidence="3" id="KW-0805">Transcription regulation</keyword>
<feature type="domain" description="HTH myb-type" evidence="8">
    <location>
        <begin position="70"/>
        <end position="124"/>
    </location>
</feature>
<evidence type="ECO:0000256" key="4">
    <source>
        <dbReference type="ARBA" id="ARBA00023125"/>
    </source>
</evidence>
<keyword evidence="6" id="KW-0539">Nucleus</keyword>
<dbReference type="InterPro" id="IPR009057">
    <property type="entry name" value="Homeodomain-like_sf"/>
</dbReference>
<dbReference type="PANTHER" id="PTHR48000">
    <property type="entry name" value="OS09G0431300 PROTEIN"/>
    <property type="match status" value="1"/>
</dbReference>
<evidence type="ECO:0000256" key="5">
    <source>
        <dbReference type="ARBA" id="ARBA00023163"/>
    </source>
</evidence>
<evidence type="ECO:0000256" key="6">
    <source>
        <dbReference type="ARBA" id="ARBA00023242"/>
    </source>
</evidence>
<feature type="domain" description="Myb-like" evidence="7">
    <location>
        <begin position="16"/>
        <end position="69"/>
    </location>
</feature>
<accession>A0A835S6J0</accession>
<dbReference type="GO" id="GO:0005634">
    <property type="term" value="C:nucleus"/>
    <property type="evidence" value="ECO:0007669"/>
    <property type="project" value="UniProtKB-SubCell"/>
</dbReference>
<comment type="caution">
    <text evidence="9">The sequence shown here is derived from an EMBL/GenBank/DDBJ whole genome shotgun (WGS) entry which is preliminary data.</text>
</comment>
<evidence type="ECO:0000256" key="3">
    <source>
        <dbReference type="ARBA" id="ARBA00023015"/>
    </source>
</evidence>
<evidence type="ECO:0000256" key="2">
    <source>
        <dbReference type="ARBA" id="ARBA00022737"/>
    </source>
</evidence>
<keyword evidence="2" id="KW-0677">Repeat</keyword>
<comment type="subcellular location">
    <subcellularLocation>
        <location evidence="1">Nucleus</location>
    </subcellularLocation>
</comment>
<dbReference type="Gene3D" id="1.10.10.60">
    <property type="entry name" value="Homeodomain-like"/>
    <property type="match status" value="2"/>
</dbReference>
<gene>
    <name evidence="9" type="ORF">HPP92_002526</name>
</gene>
<dbReference type="Proteomes" id="UP000639772">
    <property type="component" value="Chromosome 1"/>
</dbReference>
<dbReference type="PANTHER" id="PTHR48000:SF46">
    <property type="entry name" value="TRANSCRIPTION FACTOR MYB36"/>
    <property type="match status" value="1"/>
</dbReference>
<evidence type="ECO:0000313" key="10">
    <source>
        <dbReference type="Proteomes" id="UP000639772"/>
    </source>
</evidence>
<feature type="domain" description="HTH myb-type" evidence="8">
    <location>
        <begin position="16"/>
        <end position="69"/>
    </location>
</feature>
<keyword evidence="5" id="KW-0804">Transcription</keyword>
<evidence type="ECO:0000259" key="7">
    <source>
        <dbReference type="PROSITE" id="PS50090"/>
    </source>
</evidence>
<keyword evidence="4" id="KW-0238">DNA-binding</keyword>
<dbReference type="SUPFAM" id="SSF46689">
    <property type="entry name" value="Homeodomain-like"/>
    <property type="match status" value="1"/>
</dbReference>
<dbReference type="InterPro" id="IPR001005">
    <property type="entry name" value="SANT/Myb"/>
</dbReference>
<dbReference type="OrthoDB" id="2143914at2759"/>
<reference evidence="9 10" key="1">
    <citation type="journal article" date="2020" name="Nat. Food">
        <title>A phased Vanilla planifolia genome enables genetic improvement of flavour and production.</title>
        <authorList>
            <person name="Hasing T."/>
            <person name="Tang H."/>
            <person name="Brym M."/>
            <person name="Khazi F."/>
            <person name="Huang T."/>
            <person name="Chambers A.H."/>
        </authorList>
    </citation>
    <scope>NUCLEOTIDE SEQUENCE [LARGE SCALE GENOMIC DNA]</scope>
    <source>
        <tissue evidence="9">Leaf</tissue>
    </source>
</reference>
<dbReference type="PROSITE" id="PS51294">
    <property type="entry name" value="HTH_MYB"/>
    <property type="match status" value="2"/>
</dbReference>
<dbReference type="EMBL" id="JADCNM010000001">
    <property type="protein sequence ID" value="KAG0502454.1"/>
    <property type="molecule type" value="Genomic_DNA"/>
</dbReference>
<proteinExistence type="predicted"/>
<evidence type="ECO:0000256" key="1">
    <source>
        <dbReference type="ARBA" id="ARBA00004123"/>
    </source>
</evidence>